<feature type="compositionally biased region" description="Basic and acidic residues" evidence="1">
    <location>
        <begin position="44"/>
        <end position="54"/>
    </location>
</feature>
<comment type="caution">
    <text evidence="3">The sequence shown here is derived from an EMBL/GenBank/DDBJ whole genome shotgun (WGS) entry which is preliminary data.</text>
</comment>
<dbReference type="AlphaFoldDB" id="A0A8S0UR33"/>
<dbReference type="PANTHER" id="PTHR34357">
    <property type="entry name" value="F7A19.14 PROTEIN-RELATED"/>
    <property type="match status" value="1"/>
</dbReference>
<feature type="compositionally biased region" description="Acidic residues" evidence="1">
    <location>
        <begin position="58"/>
        <end position="67"/>
    </location>
</feature>
<dbReference type="PANTHER" id="PTHR34357:SF2">
    <property type="entry name" value="F26F24.3-RELATED"/>
    <property type="match status" value="1"/>
</dbReference>
<keyword evidence="4" id="KW-1185">Reference proteome</keyword>
<dbReference type="InterPro" id="IPR012891">
    <property type="entry name" value="GCK_dom"/>
</dbReference>
<dbReference type="OrthoDB" id="2148418at2759"/>
<feature type="domain" description="GCK" evidence="2">
    <location>
        <begin position="67"/>
        <end position="141"/>
    </location>
</feature>
<dbReference type="Pfam" id="PF07802">
    <property type="entry name" value="GCK"/>
    <property type="match status" value="1"/>
</dbReference>
<organism evidence="3 4">
    <name type="scientific">Olea europaea subsp. europaea</name>
    <dbReference type="NCBI Taxonomy" id="158383"/>
    <lineage>
        <taxon>Eukaryota</taxon>
        <taxon>Viridiplantae</taxon>
        <taxon>Streptophyta</taxon>
        <taxon>Embryophyta</taxon>
        <taxon>Tracheophyta</taxon>
        <taxon>Spermatophyta</taxon>
        <taxon>Magnoliopsida</taxon>
        <taxon>eudicotyledons</taxon>
        <taxon>Gunneridae</taxon>
        <taxon>Pentapetalae</taxon>
        <taxon>asterids</taxon>
        <taxon>lamiids</taxon>
        <taxon>Lamiales</taxon>
        <taxon>Oleaceae</taxon>
        <taxon>Oleeae</taxon>
        <taxon>Olea</taxon>
    </lineage>
</organism>
<evidence type="ECO:0000313" key="4">
    <source>
        <dbReference type="Proteomes" id="UP000594638"/>
    </source>
</evidence>
<dbReference type="SMART" id="SM01227">
    <property type="entry name" value="GCK"/>
    <property type="match status" value="1"/>
</dbReference>
<evidence type="ECO:0000256" key="1">
    <source>
        <dbReference type="SAM" id="MobiDB-lite"/>
    </source>
</evidence>
<sequence>MSSSNSPRIREPKPESETPIQEFSDPRSNKDTPETLQNPAEDTLLEKDSVESIKEPNGGEEEEEEEGECGFCLFMKGGGCKDTFIEWENCVEEGEKNKEDIVEKCFQATAALKKCMEAHSDYYAPILQAEKVAEEEAVKELEKEKEKERLNSLGDDEKSG</sequence>
<dbReference type="Proteomes" id="UP000594638">
    <property type="component" value="Unassembled WGS sequence"/>
</dbReference>
<feature type="compositionally biased region" description="Basic and acidic residues" evidence="1">
    <location>
        <begin position="24"/>
        <end position="33"/>
    </location>
</feature>
<feature type="region of interest" description="Disordered" evidence="1">
    <location>
        <begin position="1"/>
        <end position="67"/>
    </location>
</feature>
<protein>
    <recommendedName>
        <fullName evidence="2">GCK domain-containing protein</fullName>
    </recommendedName>
</protein>
<gene>
    <name evidence="3" type="ORF">OLEA9_A076022</name>
</gene>
<dbReference type="Gramene" id="OE9A076022T1">
    <property type="protein sequence ID" value="OE9A076022C1"/>
    <property type="gene ID" value="OE9A076022"/>
</dbReference>
<evidence type="ECO:0000313" key="3">
    <source>
        <dbReference type="EMBL" id="CAA3021118.1"/>
    </source>
</evidence>
<accession>A0A8S0UR33</accession>
<evidence type="ECO:0000259" key="2">
    <source>
        <dbReference type="SMART" id="SM01227"/>
    </source>
</evidence>
<proteinExistence type="predicted"/>
<reference evidence="3 4" key="1">
    <citation type="submission" date="2019-12" db="EMBL/GenBank/DDBJ databases">
        <authorList>
            <person name="Alioto T."/>
            <person name="Alioto T."/>
            <person name="Gomez Garrido J."/>
        </authorList>
    </citation>
    <scope>NUCLEOTIDE SEQUENCE [LARGE SCALE GENOMIC DNA]</scope>
</reference>
<dbReference type="EMBL" id="CACTIH010009048">
    <property type="protein sequence ID" value="CAA3021118.1"/>
    <property type="molecule type" value="Genomic_DNA"/>
</dbReference>
<feature type="region of interest" description="Disordered" evidence="1">
    <location>
        <begin position="139"/>
        <end position="160"/>
    </location>
</feature>
<name>A0A8S0UR33_OLEEU</name>
<dbReference type="Gene3D" id="1.10.287.2900">
    <property type="match status" value="1"/>
</dbReference>